<protein>
    <submittedName>
        <fullName evidence="1">Uncharacterized protein</fullName>
    </submittedName>
</protein>
<dbReference type="EMBL" id="GBXM01080502">
    <property type="protein sequence ID" value="JAH28075.1"/>
    <property type="molecule type" value="Transcribed_RNA"/>
</dbReference>
<proteinExistence type="predicted"/>
<sequence>MLENGEQTAFSGTGLLRQLLRCVLSEDGLYVLG</sequence>
<evidence type="ECO:0000313" key="1">
    <source>
        <dbReference type="EMBL" id="JAH28075.1"/>
    </source>
</evidence>
<dbReference type="AlphaFoldDB" id="A0A0E9RHX8"/>
<name>A0A0E9RHX8_ANGAN</name>
<reference evidence="1" key="1">
    <citation type="submission" date="2014-11" db="EMBL/GenBank/DDBJ databases">
        <authorList>
            <person name="Amaro Gonzalez C."/>
        </authorList>
    </citation>
    <scope>NUCLEOTIDE SEQUENCE</scope>
</reference>
<accession>A0A0E9RHX8</accession>
<organism evidence="1">
    <name type="scientific">Anguilla anguilla</name>
    <name type="common">European freshwater eel</name>
    <name type="synonym">Muraena anguilla</name>
    <dbReference type="NCBI Taxonomy" id="7936"/>
    <lineage>
        <taxon>Eukaryota</taxon>
        <taxon>Metazoa</taxon>
        <taxon>Chordata</taxon>
        <taxon>Craniata</taxon>
        <taxon>Vertebrata</taxon>
        <taxon>Euteleostomi</taxon>
        <taxon>Actinopterygii</taxon>
        <taxon>Neopterygii</taxon>
        <taxon>Teleostei</taxon>
        <taxon>Anguilliformes</taxon>
        <taxon>Anguillidae</taxon>
        <taxon>Anguilla</taxon>
    </lineage>
</organism>
<reference evidence="1" key="2">
    <citation type="journal article" date="2015" name="Fish Shellfish Immunol.">
        <title>Early steps in the European eel (Anguilla anguilla)-Vibrio vulnificus interaction in the gills: Role of the RtxA13 toxin.</title>
        <authorList>
            <person name="Callol A."/>
            <person name="Pajuelo D."/>
            <person name="Ebbesson L."/>
            <person name="Teles M."/>
            <person name="MacKenzie S."/>
            <person name="Amaro C."/>
        </authorList>
    </citation>
    <scope>NUCLEOTIDE SEQUENCE</scope>
</reference>